<dbReference type="SMART" id="SM00195">
    <property type="entry name" value="DSPc"/>
    <property type="match status" value="1"/>
</dbReference>
<dbReference type="GeneID" id="106066761"/>
<evidence type="ECO:0000259" key="4">
    <source>
        <dbReference type="PROSITE" id="PS50054"/>
    </source>
</evidence>
<keyword evidence="2" id="KW-0904">Protein phosphatase</keyword>
<name>A0A9W3A6Q6_BIOGL</name>
<evidence type="ECO:0000259" key="5">
    <source>
        <dbReference type="PROSITE" id="PS50056"/>
    </source>
</evidence>
<protein>
    <submittedName>
        <fullName evidence="7">Protein tyrosine phosphatase domain-containing protein 1-like</fullName>
    </submittedName>
</protein>
<dbReference type="InterPro" id="IPR020422">
    <property type="entry name" value="TYR_PHOSPHATASE_DUAL_dom"/>
</dbReference>
<keyword evidence="6" id="KW-1185">Reference proteome</keyword>
<feature type="compositionally biased region" description="Acidic residues" evidence="3">
    <location>
        <begin position="390"/>
        <end position="400"/>
    </location>
</feature>
<evidence type="ECO:0000256" key="3">
    <source>
        <dbReference type="SAM" id="MobiDB-lite"/>
    </source>
</evidence>
<dbReference type="SMART" id="SM00404">
    <property type="entry name" value="PTPc_motif"/>
    <property type="match status" value="1"/>
</dbReference>
<gene>
    <name evidence="7" type="primary">LOC106066761</name>
</gene>
<organism evidence="6 7">
    <name type="scientific">Biomphalaria glabrata</name>
    <name type="common">Bloodfluke planorb</name>
    <name type="synonym">Freshwater snail</name>
    <dbReference type="NCBI Taxonomy" id="6526"/>
    <lineage>
        <taxon>Eukaryota</taxon>
        <taxon>Metazoa</taxon>
        <taxon>Spiralia</taxon>
        <taxon>Lophotrochozoa</taxon>
        <taxon>Mollusca</taxon>
        <taxon>Gastropoda</taxon>
        <taxon>Heterobranchia</taxon>
        <taxon>Euthyneura</taxon>
        <taxon>Panpulmonata</taxon>
        <taxon>Hygrophila</taxon>
        <taxon>Lymnaeoidea</taxon>
        <taxon>Planorbidae</taxon>
        <taxon>Biomphalaria</taxon>
    </lineage>
</organism>
<dbReference type="InterPro" id="IPR050561">
    <property type="entry name" value="PTP"/>
</dbReference>
<feature type="domain" description="Tyrosine-protein phosphatase" evidence="4">
    <location>
        <begin position="79"/>
        <end position="250"/>
    </location>
</feature>
<dbReference type="GO" id="GO:0004725">
    <property type="term" value="F:protein tyrosine phosphatase activity"/>
    <property type="evidence" value="ECO:0007669"/>
    <property type="project" value="InterPro"/>
</dbReference>
<dbReference type="PROSITE" id="PS50054">
    <property type="entry name" value="TYR_PHOSPHATASE_DUAL"/>
    <property type="match status" value="1"/>
</dbReference>
<dbReference type="PROSITE" id="PS00383">
    <property type="entry name" value="TYR_PHOSPHATASE_1"/>
    <property type="match status" value="1"/>
</dbReference>
<keyword evidence="1" id="KW-0378">Hydrolase</keyword>
<dbReference type="PANTHER" id="PTHR23339">
    <property type="entry name" value="TYROSINE SPECIFIC PROTEIN PHOSPHATASE AND DUAL SPECIFICITY PROTEIN PHOSPHATASE"/>
    <property type="match status" value="1"/>
</dbReference>
<sequence>MNPDPDEHVYPGMEELKWGEGIKIKNREKVPQAHYSALGEKARKMFPSESLCKMFCGGKSCKYCSSTHWTEDQMVIKGLYSEWVTHNILAMARLSNEQIEKFGIIQQFEKLNIKTVINLQQPGEHAYCGHGNDSTGFAYNPQILMENGIFFYNFAMEDYGVASMSKLLDIVKVMQFAVSSGKVAVHCHAGLGRTGLIIACYLIYNNRISAPKAVQYVRSRRAGSIQTKQQMKHCYKFEQFLQVFFVIFASLVPEANPVPFRTFLIRQRQLLHGYEARKLKHIPKVVYVCCERLLELCGRGGSLSSLRNAVHDPAPSDLETRIGNLTDQDILPSEPDSLASSLNFDDSANLCELQSPDSSHDLHLERLKNGLNKDGRLKEIAEQQVKGNEDAYEIEEEEAKDECSTGTEDDLSSGDSLNGSLSSRPIYSVNELCHSIVYGELSVEEEKIRNIKELLNKSDTAWQDLAREDSPLVIFMVMIDWIDQLNEPILRSQDISLILENSNTPAKALINLETSTSHFLNYITLVISKLDPGDQDLHEKLLELILAHLCQKRFNVCPRSRTPSSSASAASLNVITDSLRSEDAYQLFHFFQDLLHSKDVQKGHSKRKV</sequence>
<feature type="domain" description="Tyrosine specific protein phosphatases" evidence="5">
    <location>
        <begin position="165"/>
        <end position="232"/>
    </location>
</feature>
<feature type="region of interest" description="Disordered" evidence="3">
    <location>
        <begin position="386"/>
        <end position="417"/>
    </location>
</feature>
<dbReference type="SUPFAM" id="SSF52799">
    <property type="entry name" value="(Phosphotyrosine protein) phosphatases II"/>
    <property type="match status" value="1"/>
</dbReference>
<evidence type="ECO:0000313" key="6">
    <source>
        <dbReference type="Proteomes" id="UP001165740"/>
    </source>
</evidence>
<dbReference type="InterPro" id="IPR029021">
    <property type="entry name" value="Prot-tyrosine_phosphatase-like"/>
</dbReference>
<dbReference type="AlphaFoldDB" id="A0A9W3A6Q6"/>
<dbReference type="InterPro" id="IPR000340">
    <property type="entry name" value="Dual-sp_phosphatase_cat-dom"/>
</dbReference>
<dbReference type="InterPro" id="IPR000242">
    <property type="entry name" value="PTP_cat"/>
</dbReference>
<dbReference type="InterPro" id="IPR000387">
    <property type="entry name" value="Tyr_Pase_dom"/>
</dbReference>
<dbReference type="GO" id="GO:0060271">
    <property type="term" value="P:cilium assembly"/>
    <property type="evidence" value="ECO:0007669"/>
    <property type="project" value="InterPro"/>
</dbReference>
<reference evidence="7" key="1">
    <citation type="submission" date="2025-08" db="UniProtKB">
        <authorList>
            <consortium name="RefSeq"/>
        </authorList>
    </citation>
    <scope>IDENTIFICATION</scope>
</reference>
<dbReference type="CDD" id="cd14506">
    <property type="entry name" value="PTP_PTPDC1"/>
    <property type="match status" value="1"/>
</dbReference>
<dbReference type="OMA" id="IDGIQRP"/>
<evidence type="ECO:0000256" key="2">
    <source>
        <dbReference type="ARBA" id="ARBA00022912"/>
    </source>
</evidence>
<dbReference type="InterPro" id="IPR016130">
    <property type="entry name" value="Tyr_Pase_AS"/>
</dbReference>
<evidence type="ECO:0000313" key="7">
    <source>
        <dbReference type="RefSeq" id="XP_055882987.1"/>
    </source>
</evidence>
<dbReference type="PROSITE" id="PS50056">
    <property type="entry name" value="TYR_PHOSPHATASE_2"/>
    <property type="match status" value="1"/>
</dbReference>
<dbReference type="Proteomes" id="UP001165740">
    <property type="component" value="Chromosome 4"/>
</dbReference>
<dbReference type="RefSeq" id="XP_055882987.1">
    <property type="nucleotide sequence ID" value="XM_056027012.1"/>
</dbReference>
<dbReference type="InterPro" id="IPR049573">
    <property type="entry name" value="PTPDC1_PTP"/>
</dbReference>
<evidence type="ECO:0000256" key="1">
    <source>
        <dbReference type="ARBA" id="ARBA00022801"/>
    </source>
</evidence>
<proteinExistence type="predicted"/>
<dbReference type="Gene3D" id="3.90.190.10">
    <property type="entry name" value="Protein tyrosine phosphatase superfamily"/>
    <property type="match status" value="1"/>
</dbReference>
<dbReference type="FunFam" id="3.90.190.10:FF:000157">
    <property type="entry name" value="Protein-tyrosine phosphatase"/>
    <property type="match status" value="1"/>
</dbReference>
<dbReference type="PRINTS" id="PR00700">
    <property type="entry name" value="PRTYPHPHTASE"/>
</dbReference>
<dbReference type="InterPro" id="IPR003595">
    <property type="entry name" value="Tyr_Pase_cat"/>
</dbReference>
<accession>A0A9W3A6Q6</accession>
<dbReference type="OrthoDB" id="542013at2759"/>
<dbReference type="Pfam" id="PF00782">
    <property type="entry name" value="DSPc"/>
    <property type="match status" value="1"/>
</dbReference>